<name>A0A4Y9LJ69_9BRAD</name>
<dbReference type="EMBL" id="SPQT01000024">
    <property type="protein sequence ID" value="TFV43401.1"/>
    <property type="molecule type" value="Genomic_DNA"/>
</dbReference>
<evidence type="ECO:0000259" key="1">
    <source>
        <dbReference type="Pfam" id="PF26395"/>
    </source>
</evidence>
<sequence>MKSTWPLFTTHNIDRAQQAARWTGHVEPHLTRYKLEIRYAVGNFPEVRILTPPLTRLPGNAEGALPHVYPPADDPTLCLFDPEAGQWDFSMAIAETTLPWACDWIVCYELWLITGVWRGGGRHAGDPPPHRKETP</sequence>
<dbReference type="Pfam" id="PF26395">
    <property type="entry name" value="E2-CBASS"/>
    <property type="match status" value="1"/>
</dbReference>
<dbReference type="InterPro" id="IPR058588">
    <property type="entry name" value="E2-CBASS"/>
</dbReference>
<keyword evidence="3" id="KW-1185">Reference proteome</keyword>
<comment type="caution">
    <text evidence="2">The sequence shown here is derived from an EMBL/GenBank/DDBJ whole genome shotgun (WGS) entry which is preliminary data.</text>
</comment>
<protein>
    <recommendedName>
        <fullName evidence="1">Type II CBASS E2 protein domain-containing protein</fullName>
    </recommendedName>
</protein>
<organism evidence="2 3">
    <name type="scientific">Bradyrhizobium niftali</name>
    <dbReference type="NCBI Taxonomy" id="2560055"/>
    <lineage>
        <taxon>Bacteria</taxon>
        <taxon>Pseudomonadati</taxon>
        <taxon>Pseudomonadota</taxon>
        <taxon>Alphaproteobacteria</taxon>
        <taxon>Hyphomicrobiales</taxon>
        <taxon>Nitrobacteraceae</taxon>
        <taxon>Bradyrhizobium</taxon>
    </lineage>
</organism>
<accession>A0A4Y9LJ69</accession>
<reference evidence="2 3" key="1">
    <citation type="submission" date="2019-03" db="EMBL/GenBank/DDBJ databases">
        <title>Bradyrhizobium diversity isolated from nodules of Chamaecrista fasciculata.</title>
        <authorList>
            <person name="Klepa M.S."/>
            <person name="Urquiaga M.O."/>
            <person name="Hungria M."/>
            <person name="Delamuta J.R."/>
        </authorList>
    </citation>
    <scope>NUCLEOTIDE SEQUENCE [LARGE SCALE GENOMIC DNA]</scope>
    <source>
        <strain evidence="2 3">CNPSo 3448</strain>
    </source>
</reference>
<proteinExistence type="predicted"/>
<dbReference type="AlphaFoldDB" id="A0A4Y9LJ69"/>
<evidence type="ECO:0000313" key="3">
    <source>
        <dbReference type="Proteomes" id="UP000297966"/>
    </source>
</evidence>
<evidence type="ECO:0000313" key="2">
    <source>
        <dbReference type="EMBL" id="TFV43401.1"/>
    </source>
</evidence>
<dbReference type="Proteomes" id="UP000297966">
    <property type="component" value="Unassembled WGS sequence"/>
</dbReference>
<feature type="domain" description="Type II CBASS E2 protein" evidence="1">
    <location>
        <begin position="1"/>
        <end position="123"/>
    </location>
</feature>
<dbReference type="OrthoDB" id="4736406at2"/>
<gene>
    <name evidence="2" type="ORF">E4K65_33220</name>
</gene>